<organism evidence="5 6">
    <name type="scientific">Neoarthrinium moseri</name>
    <dbReference type="NCBI Taxonomy" id="1658444"/>
    <lineage>
        <taxon>Eukaryota</taxon>
        <taxon>Fungi</taxon>
        <taxon>Dikarya</taxon>
        <taxon>Ascomycota</taxon>
        <taxon>Pezizomycotina</taxon>
        <taxon>Sordariomycetes</taxon>
        <taxon>Xylariomycetidae</taxon>
        <taxon>Amphisphaeriales</taxon>
        <taxon>Apiosporaceae</taxon>
        <taxon>Neoarthrinium</taxon>
    </lineage>
</organism>
<dbReference type="Proteomes" id="UP000829685">
    <property type="component" value="Unassembled WGS sequence"/>
</dbReference>
<evidence type="ECO:0000256" key="4">
    <source>
        <dbReference type="SAM" id="SignalP"/>
    </source>
</evidence>
<keyword evidence="4" id="KW-0732">Signal</keyword>
<evidence type="ECO:0000256" key="3">
    <source>
        <dbReference type="SAM" id="Phobius"/>
    </source>
</evidence>
<keyword evidence="6" id="KW-1185">Reference proteome</keyword>
<proteinExistence type="inferred from homology"/>
<evidence type="ECO:0000313" key="6">
    <source>
        <dbReference type="Proteomes" id="UP000829685"/>
    </source>
</evidence>
<protein>
    <recommendedName>
        <fullName evidence="7">Histidine acid phosphatase</fullName>
    </recommendedName>
</protein>
<dbReference type="EMBL" id="JAFIMR010000050">
    <property type="protein sequence ID" value="KAI1855738.1"/>
    <property type="molecule type" value="Genomic_DNA"/>
</dbReference>
<feature type="signal peptide" evidence="4">
    <location>
        <begin position="1"/>
        <end position="22"/>
    </location>
</feature>
<dbReference type="PANTHER" id="PTHR11567">
    <property type="entry name" value="ACID PHOSPHATASE-RELATED"/>
    <property type="match status" value="1"/>
</dbReference>
<name>A0A9Q0AJZ5_9PEZI</name>
<dbReference type="SUPFAM" id="SSF53254">
    <property type="entry name" value="Phosphoglycerate mutase-like"/>
    <property type="match status" value="1"/>
</dbReference>
<keyword evidence="3" id="KW-0472">Membrane</keyword>
<evidence type="ECO:0008006" key="7">
    <source>
        <dbReference type="Google" id="ProtNLM"/>
    </source>
</evidence>
<comment type="caution">
    <text evidence="5">The sequence shown here is derived from an EMBL/GenBank/DDBJ whole genome shotgun (WGS) entry which is preliminary data.</text>
</comment>
<sequence>MPSVNLKAHLLFVLLSGASVRAEETVWSAFAFVLNGERTPSIGPSTSDSSLTPLGAQQMLTQGSVLRRRWLANPNTTATNTSGESTTAPIAGIERIAIDNSELSIYSSKDSYATAGALAFMQGLYPPTSQAFSAGNGGQEAAILANGSLIDFPLDGYMYPNIHTVSISDPESVWLQGHVSCTEYYKATGSIRGDPRIDELYNATPRHYQELLTTVFDGTLPVSMASFAYADDIYDYALYQYTHNETIQQRLNMSDITWLAEMASIQQFAKNGDLSISGNTEGDSIRAIAGRTLSAKVVTQFQSHISSRGHGNKLTLMFGSYQPMLAFFSLSGLSHGQSSGLFQEMPLAGAAMVFELFSETDATDFPDTDDLWVRFLYRNSTDEDAPLYKYPLFGNGLSEDRIKYRDFTTSIHQFSINDMSTWCDTCDAVALFCNGVNRNSAGGTTTTQRGRRTSSLSPAVAGAIGAVAAIAAIVLGAVLLAWFGGFRFTRLKTGRQSSLGGFKGAEKMKSDNDVSIARNGARHERVGSWELGGPGRPPISEDTSADLKNEPTFGASLTRDAEDDTDSIIMSRAPVKPFQSV</sequence>
<dbReference type="Pfam" id="PF00328">
    <property type="entry name" value="His_Phos_2"/>
    <property type="match status" value="1"/>
</dbReference>
<comment type="similarity">
    <text evidence="1">Belongs to the histidine acid phosphatase family.</text>
</comment>
<dbReference type="Gene3D" id="3.40.50.1240">
    <property type="entry name" value="Phosphoglycerate mutase-like"/>
    <property type="match status" value="1"/>
</dbReference>
<dbReference type="InterPro" id="IPR050645">
    <property type="entry name" value="Histidine_acid_phosphatase"/>
</dbReference>
<dbReference type="InterPro" id="IPR029033">
    <property type="entry name" value="His_PPase_superfam"/>
</dbReference>
<evidence type="ECO:0000256" key="1">
    <source>
        <dbReference type="ARBA" id="ARBA00005375"/>
    </source>
</evidence>
<gene>
    <name evidence="5" type="ORF">JX265_012183</name>
</gene>
<dbReference type="OrthoDB" id="258392at2759"/>
<accession>A0A9Q0AJZ5</accession>
<dbReference type="InterPro" id="IPR000560">
    <property type="entry name" value="His_Pase_clade-2"/>
</dbReference>
<evidence type="ECO:0000313" key="5">
    <source>
        <dbReference type="EMBL" id="KAI1855738.1"/>
    </source>
</evidence>
<feature type="chain" id="PRO_5040433900" description="Histidine acid phosphatase" evidence="4">
    <location>
        <begin position="23"/>
        <end position="581"/>
    </location>
</feature>
<dbReference type="PANTHER" id="PTHR11567:SF127">
    <property type="entry name" value="HISTIDINE ACID PHOSPHATASE"/>
    <property type="match status" value="1"/>
</dbReference>
<dbReference type="GO" id="GO:0016791">
    <property type="term" value="F:phosphatase activity"/>
    <property type="evidence" value="ECO:0007669"/>
    <property type="project" value="TreeGrafter"/>
</dbReference>
<reference evidence="5" key="1">
    <citation type="submission" date="2021-03" db="EMBL/GenBank/DDBJ databases">
        <title>Revisited historic fungal species revealed as producer of novel bioactive compounds through whole genome sequencing and comparative genomics.</title>
        <authorList>
            <person name="Vignolle G.A."/>
            <person name="Hochenegger N."/>
            <person name="Mach R.L."/>
            <person name="Mach-Aigner A.R."/>
            <person name="Javad Rahimi M."/>
            <person name="Salim K.A."/>
            <person name="Chan C.M."/>
            <person name="Lim L.B.L."/>
            <person name="Cai F."/>
            <person name="Druzhinina I.S."/>
            <person name="U'Ren J.M."/>
            <person name="Derntl C."/>
        </authorList>
    </citation>
    <scope>NUCLEOTIDE SEQUENCE</scope>
    <source>
        <strain evidence="5">TUCIM 5799</strain>
    </source>
</reference>
<dbReference type="AlphaFoldDB" id="A0A9Q0AJZ5"/>
<keyword evidence="3" id="KW-1133">Transmembrane helix</keyword>
<keyword evidence="3" id="KW-0812">Transmembrane</keyword>
<feature type="transmembrane region" description="Helical" evidence="3">
    <location>
        <begin position="459"/>
        <end position="483"/>
    </location>
</feature>
<feature type="region of interest" description="Disordered" evidence="2">
    <location>
        <begin position="525"/>
        <end position="581"/>
    </location>
</feature>
<evidence type="ECO:0000256" key="2">
    <source>
        <dbReference type="SAM" id="MobiDB-lite"/>
    </source>
</evidence>